<evidence type="ECO:0000256" key="7">
    <source>
        <dbReference type="ARBA" id="ARBA00023049"/>
    </source>
</evidence>
<evidence type="ECO:0000259" key="8">
    <source>
        <dbReference type="Pfam" id="PF01551"/>
    </source>
</evidence>
<dbReference type="InterPro" id="IPR045834">
    <property type="entry name" value="Csd3_N2"/>
</dbReference>
<dbReference type="Proteomes" id="UP000223759">
    <property type="component" value="Unassembled WGS sequence"/>
</dbReference>
<keyword evidence="5" id="KW-0378">Hydrolase</keyword>
<dbReference type="AlphaFoldDB" id="A0A1R3W7V6"/>
<keyword evidence="6" id="KW-0862">Zinc</keyword>
<dbReference type="EMBL" id="FTPK01000003">
    <property type="protein sequence ID" value="SIT72217.1"/>
    <property type="molecule type" value="Genomic_DNA"/>
</dbReference>
<evidence type="ECO:0000313" key="12">
    <source>
        <dbReference type="Proteomes" id="UP000223759"/>
    </source>
</evidence>
<accession>A0A1R3W7V6</accession>
<feature type="domain" description="M23ase beta-sheet core" evidence="8">
    <location>
        <begin position="313"/>
        <end position="406"/>
    </location>
</feature>
<dbReference type="GO" id="GO:0030313">
    <property type="term" value="C:cell envelope"/>
    <property type="evidence" value="ECO:0007669"/>
    <property type="project" value="UniProtKB-SubCell"/>
</dbReference>
<evidence type="ECO:0000259" key="10">
    <source>
        <dbReference type="Pfam" id="PF19425"/>
    </source>
</evidence>
<dbReference type="InterPro" id="IPR016047">
    <property type="entry name" value="M23ase_b-sheet_dom"/>
</dbReference>
<dbReference type="GO" id="GO:0004222">
    <property type="term" value="F:metalloendopeptidase activity"/>
    <property type="evidence" value="ECO:0007669"/>
    <property type="project" value="TreeGrafter"/>
</dbReference>
<dbReference type="GO" id="GO:0042834">
    <property type="term" value="F:peptidoglycan binding"/>
    <property type="evidence" value="ECO:0007669"/>
    <property type="project" value="InterPro"/>
</dbReference>
<feature type="domain" description="Opacity-associated protein A LysM-like" evidence="9">
    <location>
        <begin position="86"/>
        <end position="165"/>
    </location>
</feature>
<dbReference type="Pfam" id="PF01551">
    <property type="entry name" value="Peptidase_M23"/>
    <property type="match status" value="1"/>
</dbReference>
<dbReference type="InterPro" id="IPR007340">
    <property type="entry name" value="LysM_Opacity-associatedA"/>
</dbReference>
<name>A0A1R3W7V6_9GAMM</name>
<dbReference type="STRING" id="233100.SAMN05216526_1598"/>
<dbReference type="PANTHER" id="PTHR21666">
    <property type="entry name" value="PEPTIDASE-RELATED"/>
    <property type="match status" value="1"/>
</dbReference>
<dbReference type="Pfam" id="PF19425">
    <property type="entry name" value="Csd3_N2"/>
    <property type="match status" value="1"/>
</dbReference>
<comment type="cofactor">
    <cofactor evidence="1">
        <name>Zn(2+)</name>
        <dbReference type="ChEBI" id="CHEBI:29105"/>
    </cofactor>
</comment>
<evidence type="ECO:0000259" key="9">
    <source>
        <dbReference type="Pfam" id="PF04225"/>
    </source>
</evidence>
<sequence>MPTMRLNLKFLMVCVALGMIATALYPPILSGFVPSKNGVSEQLTPLALPVGVDDMLLDTEFGDHTSYETFVLDEDDLVISEGDVVWEEYRFRQGDRLSTLWVRDWGLPQATLYRLLADRDDARILNRIRPGQLIEWRVDDEGYLTHLRIWANRTSGVEWEREAEGWDFARSEVATRGEVSQMVITATIDRSVSEALSQFAELTPRSVAALAVLIDRHLPVRDRARSGDSFTLLVEQEILPGDREPLEFRLLAFEYNGQLIRVSAARHSNGRFYRPDGEGLLPPFDRRPFAGEHRLTSHFNLRRRHPVTGRVAPHYGTDWAMPIGTPILAPADGRVTRVETHPVAGRFIVIEHGQGYSTRYLHLSRSLVRPGQRVTRGERIALSGNTGRSTGPHLHYELHIGGRAVNVMRAELPTSERLTGEELEQFKHSSSEMLAQVQQGREMGPIAMLPFAEQAM</sequence>
<dbReference type="PANTHER" id="PTHR21666:SF292">
    <property type="entry name" value="MUREIN DD-ENDOPEPTIDASE MEPM"/>
    <property type="match status" value="1"/>
</dbReference>
<evidence type="ECO:0000256" key="2">
    <source>
        <dbReference type="ARBA" id="ARBA00004196"/>
    </source>
</evidence>
<dbReference type="GO" id="GO:0006508">
    <property type="term" value="P:proteolysis"/>
    <property type="evidence" value="ECO:0007669"/>
    <property type="project" value="UniProtKB-KW"/>
</dbReference>
<keyword evidence="4" id="KW-0479">Metal-binding</keyword>
<reference evidence="11 12" key="1">
    <citation type="submission" date="2017-01" db="EMBL/GenBank/DDBJ databases">
        <authorList>
            <person name="Mah S.A."/>
            <person name="Swanson W.J."/>
            <person name="Moy G.W."/>
            <person name="Vacquier V.D."/>
        </authorList>
    </citation>
    <scope>NUCLEOTIDE SEQUENCE [LARGE SCALE GENOMIC DNA]</scope>
    <source>
        <strain evidence="11 12">M9</strain>
    </source>
</reference>
<comment type="subcellular location">
    <subcellularLocation>
        <location evidence="2">Cell envelope</location>
    </subcellularLocation>
</comment>
<evidence type="ECO:0000256" key="1">
    <source>
        <dbReference type="ARBA" id="ARBA00001947"/>
    </source>
</evidence>
<organism evidence="11 12">
    <name type="scientific">Ectothiorhodosinus mongolicus</name>
    <dbReference type="NCBI Taxonomy" id="233100"/>
    <lineage>
        <taxon>Bacteria</taxon>
        <taxon>Pseudomonadati</taxon>
        <taxon>Pseudomonadota</taxon>
        <taxon>Gammaproteobacteria</taxon>
        <taxon>Chromatiales</taxon>
        <taxon>Ectothiorhodospiraceae</taxon>
        <taxon>Ectothiorhodosinus</taxon>
    </lineage>
</organism>
<gene>
    <name evidence="11" type="ORF">SAMN05216526_1598</name>
</gene>
<protein>
    <submittedName>
        <fullName evidence="11">Murein DD-endopeptidase</fullName>
    </submittedName>
</protein>
<dbReference type="InterPro" id="IPR011055">
    <property type="entry name" value="Dup_hybrid_motif"/>
</dbReference>
<evidence type="ECO:0000256" key="4">
    <source>
        <dbReference type="ARBA" id="ARBA00022723"/>
    </source>
</evidence>
<keyword evidence="12" id="KW-1185">Reference proteome</keyword>
<dbReference type="GO" id="GO:0046872">
    <property type="term" value="F:metal ion binding"/>
    <property type="evidence" value="ECO:0007669"/>
    <property type="project" value="UniProtKB-KW"/>
</dbReference>
<keyword evidence="7" id="KW-0482">Metalloprotease</keyword>
<dbReference type="SUPFAM" id="SSF51261">
    <property type="entry name" value="Duplicated hybrid motif"/>
    <property type="match status" value="1"/>
</dbReference>
<evidence type="ECO:0000256" key="6">
    <source>
        <dbReference type="ARBA" id="ARBA00022833"/>
    </source>
</evidence>
<dbReference type="Gene3D" id="3.10.450.350">
    <property type="match status" value="2"/>
</dbReference>
<dbReference type="Gene3D" id="2.70.70.10">
    <property type="entry name" value="Glucose Permease (Domain IIA)"/>
    <property type="match status" value="1"/>
</dbReference>
<feature type="domain" description="Csd3-like second N-terminal" evidence="10">
    <location>
        <begin position="177"/>
        <end position="300"/>
    </location>
</feature>
<dbReference type="CDD" id="cd12797">
    <property type="entry name" value="M23_peptidase"/>
    <property type="match status" value="1"/>
</dbReference>
<dbReference type="InterPro" id="IPR050570">
    <property type="entry name" value="Cell_wall_metabolism_enzyme"/>
</dbReference>
<dbReference type="Pfam" id="PF04225">
    <property type="entry name" value="LysM_OapA"/>
    <property type="match status" value="1"/>
</dbReference>
<evidence type="ECO:0000256" key="3">
    <source>
        <dbReference type="ARBA" id="ARBA00022670"/>
    </source>
</evidence>
<evidence type="ECO:0000313" key="11">
    <source>
        <dbReference type="EMBL" id="SIT72217.1"/>
    </source>
</evidence>
<proteinExistence type="predicted"/>
<evidence type="ECO:0000256" key="5">
    <source>
        <dbReference type="ARBA" id="ARBA00022801"/>
    </source>
</evidence>
<dbReference type="FunFam" id="2.70.70.10:FF:000002">
    <property type="entry name" value="Murein DD-endopeptidase MepM"/>
    <property type="match status" value="1"/>
</dbReference>
<keyword evidence="3" id="KW-0645">Protease</keyword>